<protein>
    <submittedName>
        <fullName evidence="1">Uncharacterized protein</fullName>
    </submittedName>
</protein>
<dbReference type="EMBL" id="CP123384">
    <property type="protein sequence ID" value="XCC92283.1"/>
    <property type="molecule type" value="Genomic_DNA"/>
</dbReference>
<dbReference type="AlphaFoldDB" id="A0AAU8ACV3"/>
<organism evidence="1">
    <name type="scientific">Alloyangia sp. H15</name>
    <dbReference type="NCBI Taxonomy" id="3029062"/>
    <lineage>
        <taxon>Bacteria</taxon>
        <taxon>Pseudomonadati</taxon>
        <taxon>Pseudomonadota</taxon>
        <taxon>Alphaproteobacteria</taxon>
        <taxon>Rhodobacterales</taxon>
        <taxon>Roseobacteraceae</taxon>
        <taxon>Alloyangia</taxon>
    </lineage>
</organism>
<evidence type="ECO:0000313" key="1">
    <source>
        <dbReference type="EMBL" id="XCC92283.1"/>
    </source>
</evidence>
<proteinExistence type="predicted"/>
<dbReference type="RefSeq" id="WP_353471124.1">
    <property type="nucleotide sequence ID" value="NZ_CP123384.1"/>
</dbReference>
<accession>A0AAU8ACV3</accession>
<sequence>MRERSFGKTIKDLLLALLNATLILVALCLFLALQLSHRVEEITGSFARNLVSLDPLRTEIGTMTSEVTGLRDDVRALREGGSEMTTEAARKITARLDALDARLGTAAQRIEVLLDSPEQLVDHAIDRVAEEVKQGLGELRGCTPSPALSLLHPEALVAPRSAAAVPRTDPDQAKG</sequence>
<reference evidence="1" key="1">
    <citation type="submission" date="2023-02" db="EMBL/GenBank/DDBJ databases">
        <title>Description and genomic characterization of Salipiger bruguierae sp. nov., isolated from the sediment of mangrove plant Bruguiera sexangula.</title>
        <authorList>
            <person name="Long M."/>
        </authorList>
    </citation>
    <scope>NUCLEOTIDE SEQUENCE</scope>
    <source>
        <strain evidence="1">H15</strain>
    </source>
</reference>
<gene>
    <name evidence="1" type="ORF">PVT71_07200</name>
</gene>
<name>A0AAU8ACV3_9RHOB</name>